<evidence type="ECO:0000259" key="1">
    <source>
        <dbReference type="Pfam" id="PF01553"/>
    </source>
</evidence>
<dbReference type="SUPFAM" id="SSF69593">
    <property type="entry name" value="Glycerol-3-phosphate (1)-acyltransferase"/>
    <property type="match status" value="1"/>
</dbReference>
<dbReference type="EMBL" id="JAAONZ010000001">
    <property type="protein sequence ID" value="NHO64176.1"/>
    <property type="molecule type" value="Genomic_DNA"/>
</dbReference>
<dbReference type="GO" id="GO:0019698">
    <property type="term" value="P:D-galacturonate catabolic process"/>
    <property type="evidence" value="ECO:0007669"/>
    <property type="project" value="TreeGrafter"/>
</dbReference>
<gene>
    <name evidence="2" type="ORF">G8770_01285</name>
</gene>
<dbReference type="PANTHER" id="PTHR30068">
    <property type="entry name" value="URONATE ISOMERASE"/>
    <property type="match status" value="1"/>
</dbReference>
<sequence>MTQFDDIRPYNDAEVEPAIARVLAAPELIDAVTRLRFPRLAGWVPWLLKPLVRRVLSQQLRGVTSVRQLQEIVSHYLDDMIDRCVDQLTVSGLDHLDANKHYLFISNHRDIAMDPAFVNWALNKNGFDTMRIAIGDNLLTKPYVSDLMRLNKSFIVKRSATSVREKFKASKHLSAYIHHSIVEENSNIWIAQREGRAKDGLDATNTAIISMLALSRPKTVDFSTFIRELNIVPVSISYEWDPCDAAKANELFAHAEHGNYEKHENEDVASIAMGIAGQKGCVHVAFGDVLSADYDNPEAVAKELDRQVWDNYVLHPSNHLAYQQLHGKVEDFPVTAQGVRFDARKYTAQQQELSRRLQGIPTEQRDIFLSIYANPVVSHLKALGKSVA</sequence>
<dbReference type="PANTHER" id="PTHR30068:SF3">
    <property type="entry name" value="PHOSPHOLIPID_GLYCEROL ACYLTRANSFERASE DOMAIN-CONTAINING PROTEIN"/>
    <property type="match status" value="1"/>
</dbReference>
<organism evidence="2 3">
    <name type="scientific">Pseudomaricurvus hydrocarbonicus</name>
    <dbReference type="NCBI Taxonomy" id="1470433"/>
    <lineage>
        <taxon>Bacteria</taxon>
        <taxon>Pseudomonadati</taxon>
        <taxon>Pseudomonadota</taxon>
        <taxon>Gammaproteobacteria</taxon>
        <taxon>Cellvibrionales</taxon>
        <taxon>Cellvibrionaceae</taxon>
        <taxon>Pseudomaricurvus</taxon>
    </lineage>
</organism>
<comment type="caution">
    <text evidence="2">The sequence shown here is derived from an EMBL/GenBank/DDBJ whole genome shotgun (WGS) entry which is preliminary data.</text>
</comment>
<dbReference type="InterPro" id="IPR002123">
    <property type="entry name" value="Plipid/glycerol_acylTrfase"/>
</dbReference>
<dbReference type="Proteomes" id="UP000787472">
    <property type="component" value="Unassembled WGS sequence"/>
</dbReference>
<dbReference type="GO" id="GO:0042840">
    <property type="term" value="P:D-glucuronate catabolic process"/>
    <property type="evidence" value="ECO:0007669"/>
    <property type="project" value="TreeGrafter"/>
</dbReference>
<dbReference type="GO" id="GO:0016746">
    <property type="term" value="F:acyltransferase activity"/>
    <property type="evidence" value="ECO:0007669"/>
    <property type="project" value="InterPro"/>
</dbReference>
<dbReference type="Pfam" id="PF01553">
    <property type="entry name" value="Acyltransferase"/>
    <property type="match status" value="1"/>
</dbReference>
<proteinExistence type="predicted"/>
<name>A0A9E5MG36_9GAMM</name>
<keyword evidence="3" id="KW-1185">Reference proteome</keyword>
<accession>A0A9E5MG36</accession>
<evidence type="ECO:0000313" key="3">
    <source>
        <dbReference type="Proteomes" id="UP000787472"/>
    </source>
</evidence>
<dbReference type="AlphaFoldDB" id="A0A9E5MG36"/>
<dbReference type="RefSeq" id="WP_167180938.1">
    <property type="nucleotide sequence ID" value="NZ_JAAONZ010000001.1"/>
</dbReference>
<protein>
    <submittedName>
        <fullName evidence="2">Cytochrome C oxidase Cbb3</fullName>
    </submittedName>
</protein>
<evidence type="ECO:0000313" key="2">
    <source>
        <dbReference type="EMBL" id="NHO64176.1"/>
    </source>
</evidence>
<reference evidence="2" key="1">
    <citation type="submission" date="2020-03" db="EMBL/GenBank/DDBJ databases">
        <authorList>
            <person name="Guo F."/>
        </authorList>
    </citation>
    <scope>NUCLEOTIDE SEQUENCE</scope>
    <source>
        <strain evidence="2">JCM 30134</strain>
    </source>
</reference>
<feature type="domain" description="Phospholipid/glycerol acyltransferase" evidence="1">
    <location>
        <begin position="88"/>
        <end position="191"/>
    </location>
</feature>